<gene>
    <name evidence="1" type="ORF">CR201_G0027279</name>
</gene>
<proteinExistence type="predicted"/>
<protein>
    <submittedName>
        <fullName evidence="1">KRTAP20-4 isoform 1</fullName>
    </submittedName>
</protein>
<evidence type="ECO:0000313" key="1">
    <source>
        <dbReference type="EMBL" id="PNJ45874.1"/>
    </source>
</evidence>
<dbReference type="AlphaFoldDB" id="A0A2J8UKR8"/>
<comment type="caution">
    <text evidence="1">The sequence shown here is derived from an EMBL/GenBank/DDBJ whole genome shotgun (WGS) entry which is preliminary data.</text>
</comment>
<accession>A0A2J8UKR8</accession>
<name>A0A2J8UKR8_PONAB</name>
<sequence>MSYYSHLSGGLGCGVAVTMGRTVAVTMGRTVAVAEYGRCRHGCHSSYSAR</sequence>
<organism evidence="1">
    <name type="scientific">Pongo abelii</name>
    <name type="common">Sumatran orangutan</name>
    <name type="synonym">Pongo pygmaeus abelii</name>
    <dbReference type="NCBI Taxonomy" id="9601"/>
    <lineage>
        <taxon>Eukaryota</taxon>
        <taxon>Metazoa</taxon>
        <taxon>Chordata</taxon>
        <taxon>Craniata</taxon>
        <taxon>Vertebrata</taxon>
        <taxon>Euteleostomi</taxon>
        <taxon>Mammalia</taxon>
        <taxon>Eutheria</taxon>
        <taxon>Euarchontoglires</taxon>
        <taxon>Primates</taxon>
        <taxon>Haplorrhini</taxon>
        <taxon>Catarrhini</taxon>
        <taxon>Hominidae</taxon>
        <taxon>Pongo</taxon>
    </lineage>
</organism>
<dbReference type="EMBL" id="NDHI03003455">
    <property type="protein sequence ID" value="PNJ45874.1"/>
    <property type="molecule type" value="Genomic_DNA"/>
</dbReference>
<reference evidence="1" key="1">
    <citation type="submission" date="2017-12" db="EMBL/GenBank/DDBJ databases">
        <title>High-resolution comparative analysis of great ape genomes.</title>
        <authorList>
            <person name="Pollen A."/>
            <person name="Hastie A."/>
            <person name="Hormozdiari F."/>
            <person name="Dougherty M."/>
            <person name="Liu R."/>
            <person name="Chaisson M."/>
            <person name="Hoppe E."/>
            <person name="Hill C."/>
            <person name="Pang A."/>
            <person name="Hillier L."/>
            <person name="Baker C."/>
            <person name="Armstrong J."/>
            <person name="Shendure J."/>
            <person name="Paten B."/>
            <person name="Wilson R."/>
            <person name="Chao H."/>
            <person name="Schneider V."/>
            <person name="Ventura M."/>
            <person name="Kronenberg Z."/>
            <person name="Murali S."/>
            <person name="Gordon D."/>
            <person name="Cantsilieris S."/>
            <person name="Munson K."/>
            <person name="Nelson B."/>
            <person name="Raja A."/>
            <person name="Underwood J."/>
            <person name="Diekhans M."/>
            <person name="Fiddes I."/>
            <person name="Haussler D."/>
            <person name="Eichler E."/>
        </authorList>
    </citation>
    <scope>NUCLEOTIDE SEQUENCE [LARGE SCALE GENOMIC DNA]</scope>
    <source>
        <strain evidence="1">Susie</strain>
    </source>
</reference>